<dbReference type="EMBL" id="ANAH02000005">
    <property type="protein sequence ID" value="EPX63782.1"/>
    <property type="molecule type" value="Genomic_DNA"/>
</dbReference>
<evidence type="ECO:0000313" key="2">
    <source>
        <dbReference type="Proteomes" id="UP000011682"/>
    </source>
</evidence>
<dbReference type="Proteomes" id="UP000011682">
    <property type="component" value="Unassembled WGS sequence"/>
</dbReference>
<sequence>MWPPGRACHAARGRMEMENSRAGAPTARFAWVVGSLPGVRRRLEVRMGAKDPKKGFFLTDPWPGAPGIPPCSACSPITSSSLAMAAFDSWSIPRNMMRPAPNRIAKGR</sequence>
<accession>S9PMT5</accession>
<gene>
    <name evidence="1" type="ORF">D187_006191</name>
</gene>
<organism evidence="1 2">
    <name type="scientific">Cystobacter fuscus (strain ATCC 25194 / DSM 2262 / NBRC 100088 / M29)</name>
    <dbReference type="NCBI Taxonomy" id="1242864"/>
    <lineage>
        <taxon>Bacteria</taxon>
        <taxon>Pseudomonadati</taxon>
        <taxon>Myxococcota</taxon>
        <taxon>Myxococcia</taxon>
        <taxon>Myxococcales</taxon>
        <taxon>Cystobacterineae</taxon>
        <taxon>Archangiaceae</taxon>
        <taxon>Cystobacter</taxon>
    </lineage>
</organism>
<comment type="caution">
    <text evidence="1">The sequence shown here is derived from an EMBL/GenBank/DDBJ whole genome shotgun (WGS) entry which is preliminary data.</text>
</comment>
<proteinExistence type="predicted"/>
<dbReference type="AlphaFoldDB" id="S9PMT5"/>
<evidence type="ECO:0000313" key="1">
    <source>
        <dbReference type="EMBL" id="EPX63782.1"/>
    </source>
</evidence>
<reference evidence="1" key="1">
    <citation type="submission" date="2013-05" db="EMBL/GenBank/DDBJ databases">
        <title>Genome assembly of Cystobacter fuscus DSM 2262.</title>
        <authorList>
            <person name="Sharma G."/>
            <person name="Khatri I."/>
            <person name="Kaur C."/>
            <person name="Mayilraj S."/>
            <person name="Subramanian S."/>
        </authorList>
    </citation>
    <scope>NUCLEOTIDE SEQUENCE [LARGE SCALE GENOMIC DNA]</scope>
    <source>
        <strain evidence="1">DSM 2262</strain>
    </source>
</reference>
<keyword evidence="2" id="KW-1185">Reference proteome</keyword>
<protein>
    <submittedName>
        <fullName evidence="1">Uncharacterized protein</fullName>
    </submittedName>
</protein>
<name>S9PMT5_CYSF2</name>